<dbReference type="AlphaFoldDB" id="A0AAE9ZEA1"/>
<reference evidence="1" key="1">
    <citation type="submission" date="2023-02" db="EMBL/GenBank/DDBJ databases">
        <title>Genome sequence of Hyphococcus flavus.</title>
        <authorList>
            <person name="Rong J.-C."/>
            <person name="Zhao Q."/>
            <person name="Yi M."/>
            <person name="Wu J.-Y."/>
        </authorList>
    </citation>
    <scope>NUCLEOTIDE SEQUENCE</scope>
    <source>
        <strain evidence="1">MCCC 1K03223</strain>
    </source>
</reference>
<sequence length="445" mass="48210">MSVQYDFLIIGEDEASLCAAACAARAGARAALLRPNRQKKQNAPAASPAIPNFVWRRLELQDYDLTLEPISAHVTLFKDGSSMVTYAGSKETGQALAERNIDDHLVWDDFIDEVSSLAEENLSTLPFARANPANGKVLASFLSDATALDRTARLFGSCADLIDDYLSSQTLKTHISAHALAAAGSSDLETGSASAVSEFFDEHSWRLRTPKDAASLRAVLEKVCQDAGVDIHSGKITEIASEGENYVLVMLGAEEELKTRTIFFSTPDAAWQAGAHGSVLNSTSGGAHASVTVRFKLSDRIPPAAADDKAIFQIVDDIDDVRDARAAAVKGKLFDKTPVEFEYTANGEIIARTNYFPAAFYEDGAWRGWTGQDRQAAAAIVKSRLISRMPDLASQIRRAEAEVITPTTKPGLFDDCDKVVIQMRRHNSIAAAVKLIDEIMARDAK</sequence>
<dbReference type="SUPFAM" id="SSF51905">
    <property type="entry name" value="FAD/NAD(P)-binding domain"/>
    <property type="match status" value="1"/>
</dbReference>
<proteinExistence type="predicted"/>
<protein>
    <submittedName>
        <fullName evidence="1">Uncharacterized protein</fullName>
    </submittedName>
</protein>
<evidence type="ECO:0000313" key="2">
    <source>
        <dbReference type="Proteomes" id="UP001214043"/>
    </source>
</evidence>
<name>A0AAE9ZEA1_9PROT</name>
<keyword evidence="2" id="KW-1185">Reference proteome</keyword>
<organism evidence="1 2">
    <name type="scientific">Hyphococcus flavus</name>
    <dbReference type="NCBI Taxonomy" id="1866326"/>
    <lineage>
        <taxon>Bacteria</taxon>
        <taxon>Pseudomonadati</taxon>
        <taxon>Pseudomonadota</taxon>
        <taxon>Alphaproteobacteria</taxon>
        <taxon>Parvularculales</taxon>
        <taxon>Parvularculaceae</taxon>
        <taxon>Hyphococcus</taxon>
    </lineage>
</organism>
<dbReference type="RefSeq" id="WP_274494026.1">
    <property type="nucleotide sequence ID" value="NZ_CP118166.1"/>
</dbReference>
<dbReference type="Proteomes" id="UP001214043">
    <property type="component" value="Chromosome"/>
</dbReference>
<dbReference type="InterPro" id="IPR036188">
    <property type="entry name" value="FAD/NAD-bd_sf"/>
</dbReference>
<evidence type="ECO:0000313" key="1">
    <source>
        <dbReference type="EMBL" id="WDI32135.1"/>
    </source>
</evidence>
<dbReference type="KEGG" id="hfl:PUV54_02880"/>
<gene>
    <name evidence="1" type="ORF">PUV54_02880</name>
</gene>
<accession>A0AAE9ZEA1</accession>
<dbReference type="EMBL" id="CP118166">
    <property type="protein sequence ID" value="WDI32135.1"/>
    <property type="molecule type" value="Genomic_DNA"/>
</dbReference>